<dbReference type="RefSeq" id="WP_378209680.1">
    <property type="nucleotide sequence ID" value="NZ_JBHLZP010000321.1"/>
</dbReference>
<dbReference type="PANTHER" id="PTHR42945">
    <property type="entry name" value="HISTIDINE BIOSYNTHESIS BIFUNCTIONAL PROTEIN"/>
    <property type="match status" value="1"/>
</dbReference>
<reference evidence="8 9" key="1">
    <citation type="submission" date="2024-09" db="EMBL/GenBank/DDBJ databases">
        <authorList>
            <person name="Sun Q."/>
            <person name="Mori K."/>
        </authorList>
    </citation>
    <scope>NUCLEOTIDE SEQUENCE [LARGE SCALE GENOMIC DNA]</scope>
    <source>
        <strain evidence="8 9">TBRC 0563</strain>
    </source>
</reference>
<accession>A0ABV5YPB7</accession>
<evidence type="ECO:0000256" key="6">
    <source>
        <dbReference type="ARBA" id="ARBA00023102"/>
    </source>
</evidence>
<evidence type="ECO:0000313" key="8">
    <source>
        <dbReference type="EMBL" id="MFB9836885.1"/>
    </source>
</evidence>
<evidence type="ECO:0000256" key="3">
    <source>
        <dbReference type="ARBA" id="ARBA00012721"/>
    </source>
</evidence>
<comment type="pathway">
    <text evidence="2">Amino-acid biosynthesis; L-histidine biosynthesis; L-histidine from 5-phospho-alpha-D-ribose 1-diphosphate: step 3/9.</text>
</comment>
<comment type="caution">
    <text evidence="8">The sequence shown here is derived from an EMBL/GenBank/DDBJ whole genome shotgun (WGS) entry which is preliminary data.</text>
</comment>
<evidence type="ECO:0000313" key="9">
    <source>
        <dbReference type="Proteomes" id="UP001589627"/>
    </source>
</evidence>
<dbReference type="SUPFAM" id="SSF141734">
    <property type="entry name" value="HisI-like"/>
    <property type="match status" value="1"/>
</dbReference>
<dbReference type="Gene3D" id="3.10.20.810">
    <property type="entry name" value="Phosphoribosyl-AMP cyclohydrolase"/>
    <property type="match status" value="1"/>
</dbReference>
<dbReference type="Proteomes" id="UP001589627">
    <property type="component" value="Unassembled WGS sequence"/>
</dbReference>
<evidence type="ECO:0000256" key="1">
    <source>
        <dbReference type="ARBA" id="ARBA00000024"/>
    </source>
</evidence>
<dbReference type="Pfam" id="PF01502">
    <property type="entry name" value="PRA-CH"/>
    <property type="match status" value="1"/>
</dbReference>
<comment type="catalytic activity">
    <reaction evidence="1">
        <text>1-(5-phospho-beta-D-ribosyl)-5'-AMP + H2O = 1-(5-phospho-beta-D-ribosyl)-5-[(5-phospho-beta-D-ribosylamino)methylideneamino]imidazole-4-carboxamide</text>
        <dbReference type="Rhea" id="RHEA:20049"/>
        <dbReference type="ChEBI" id="CHEBI:15377"/>
        <dbReference type="ChEBI" id="CHEBI:58435"/>
        <dbReference type="ChEBI" id="CHEBI:59457"/>
        <dbReference type="EC" id="3.5.4.19"/>
    </reaction>
</comment>
<dbReference type="EMBL" id="JBHLZP010000321">
    <property type="protein sequence ID" value="MFB9836885.1"/>
    <property type="molecule type" value="Genomic_DNA"/>
</dbReference>
<keyword evidence="9" id="KW-1185">Reference proteome</keyword>
<sequence length="157" mass="16924">MDTLAVLLAGRAVGSIAGQDERVNQLEEGIALDLDFGKLAKVAATGADVLPVVLQDHDSGDVLFVGYANQEAVKVSLRERIAVLWSTSRNELWRKGATSGDTLALVDIRVNCDQNSLLYVVRRTTGGACHTQSPSGAPRPTCYYRTIVDETSLEHVL</sequence>
<evidence type="ECO:0000256" key="5">
    <source>
        <dbReference type="ARBA" id="ARBA00022801"/>
    </source>
</evidence>
<evidence type="ECO:0000259" key="7">
    <source>
        <dbReference type="Pfam" id="PF01502"/>
    </source>
</evidence>
<feature type="domain" description="Phosphoribosyl-AMP cyclohydrolase" evidence="7">
    <location>
        <begin position="65"/>
        <end position="135"/>
    </location>
</feature>
<gene>
    <name evidence="8" type="ORF">ACFFNX_32400</name>
</gene>
<name>A0ABV5YPB7_9ACTN</name>
<dbReference type="InterPro" id="IPR038019">
    <property type="entry name" value="PRib_AMP_CycHydrolase_sf"/>
</dbReference>
<dbReference type="EC" id="3.5.4.19" evidence="3"/>
<protein>
    <recommendedName>
        <fullName evidence="3">phosphoribosyl-AMP cyclohydrolase</fullName>
        <ecNumber evidence="3">3.5.4.19</ecNumber>
    </recommendedName>
</protein>
<dbReference type="PANTHER" id="PTHR42945:SF1">
    <property type="entry name" value="HISTIDINE BIOSYNTHESIS BIFUNCTIONAL PROTEIN HIS7"/>
    <property type="match status" value="1"/>
</dbReference>
<dbReference type="InterPro" id="IPR002496">
    <property type="entry name" value="PRib_AMP_CycHydrolase_dom"/>
</dbReference>
<evidence type="ECO:0000256" key="2">
    <source>
        <dbReference type="ARBA" id="ARBA00005169"/>
    </source>
</evidence>
<organism evidence="8 9">
    <name type="scientific">Actinoallomurus acaciae</name>
    <dbReference type="NCBI Taxonomy" id="502577"/>
    <lineage>
        <taxon>Bacteria</taxon>
        <taxon>Bacillati</taxon>
        <taxon>Actinomycetota</taxon>
        <taxon>Actinomycetes</taxon>
        <taxon>Streptosporangiales</taxon>
        <taxon>Thermomonosporaceae</taxon>
        <taxon>Actinoallomurus</taxon>
    </lineage>
</organism>
<keyword evidence="5" id="KW-0378">Hydrolase</keyword>
<keyword evidence="4" id="KW-0028">Amino-acid biosynthesis</keyword>
<keyword evidence="6" id="KW-0368">Histidine biosynthesis</keyword>
<proteinExistence type="predicted"/>
<evidence type="ECO:0000256" key="4">
    <source>
        <dbReference type="ARBA" id="ARBA00022605"/>
    </source>
</evidence>